<dbReference type="AlphaFoldDB" id="A0A927H9F5"/>
<dbReference type="RefSeq" id="WP_190997085.1">
    <property type="nucleotide sequence ID" value="NZ_JACXSI010000007.1"/>
</dbReference>
<gene>
    <name evidence="1" type="ORF">IEO70_04105</name>
</gene>
<protein>
    <recommendedName>
        <fullName evidence="3">Phage protein</fullName>
    </recommendedName>
</protein>
<comment type="caution">
    <text evidence="1">The sequence shown here is derived from an EMBL/GenBank/DDBJ whole genome shotgun (WGS) entry which is preliminary data.</text>
</comment>
<dbReference type="Proteomes" id="UP000602076">
    <property type="component" value="Unassembled WGS sequence"/>
</dbReference>
<evidence type="ECO:0000313" key="2">
    <source>
        <dbReference type="Proteomes" id="UP000602076"/>
    </source>
</evidence>
<reference evidence="1" key="1">
    <citation type="submission" date="2020-09" db="EMBL/GenBank/DDBJ databases">
        <title>Bacillus faecalis sp. nov., a moderately halophilic bacterium isolated from cow faeces.</title>
        <authorList>
            <person name="Jiang L."/>
            <person name="Lee J."/>
        </authorList>
    </citation>
    <scope>NUCLEOTIDE SEQUENCE</scope>
    <source>
        <strain evidence="1">AGMB 02131</strain>
    </source>
</reference>
<evidence type="ECO:0000313" key="1">
    <source>
        <dbReference type="EMBL" id="MBD3107540.1"/>
    </source>
</evidence>
<proteinExistence type="predicted"/>
<sequence>MAKYYIAVTYDVCEYEDLYIDMNEYRLDSAEDLDQQVKEFAKLDVAPLVKVYESNTSDYKEFWLYKEYMFKEYECSCNGK</sequence>
<accession>A0A927H9F5</accession>
<evidence type="ECO:0008006" key="3">
    <source>
        <dbReference type="Google" id="ProtNLM"/>
    </source>
</evidence>
<organism evidence="1 2">
    <name type="scientific">Peribacillus faecalis</name>
    <dbReference type="NCBI Taxonomy" id="2772559"/>
    <lineage>
        <taxon>Bacteria</taxon>
        <taxon>Bacillati</taxon>
        <taxon>Bacillota</taxon>
        <taxon>Bacilli</taxon>
        <taxon>Bacillales</taxon>
        <taxon>Bacillaceae</taxon>
        <taxon>Peribacillus</taxon>
    </lineage>
</organism>
<dbReference type="EMBL" id="JACXSI010000007">
    <property type="protein sequence ID" value="MBD3107540.1"/>
    <property type="molecule type" value="Genomic_DNA"/>
</dbReference>
<keyword evidence="2" id="KW-1185">Reference proteome</keyword>
<name>A0A927H9F5_9BACI</name>